<name>A0ABQ9VTQ2_SAGOE</name>
<feature type="non-terminal residue" evidence="2">
    <location>
        <position position="77"/>
    </location>
</feature>
<accession>A0ABQ9VTQ2</accession>
<protein>
    <submittedName>
        <fullName evidence="2">Uncharacterized protein</fullName>
    </submittedName>
</protein>
<evidence type="ECO:0000256" key="1">
    <source>
        <dbReference type="SAM" id="MobiDB-lite"/>
    </source>
</evidence>
<dbReference type="EMBL" id="JASSZA010000005">
    <property type="protein sequence ID" value="KAK2112224.1"/>
    <property type="molecule type" value="Genomic_DNA"/>
</dbReference>
<dbReference type="Proteomes" id="UP001266305">
    <property type="component" value="Unassembled WGS sequence"/>
</dbReference>
<evidence type="ECO:0000313" key="2">
    <source>
        <dbReference type="EMBL" id="KAK2112224.1"/>
    </source>
</evidence>
<organism evidence="2 3">
    <name type="scientific">Saguinus oedipus</name>
    <name type="common">Cotton-top tamarin</name>
    <name type="synonym">Oedipomidas oedipus</name>
    <dbReference type="NCBI Taxonomy" id="9490"/>
    <lineage>
        <taxon>Eukaryota</taxon>
        <taxon>Metazoa</taxon>
        <taxon>Chordata</taxon>
        <taxon>Craniata</taxon>
        <taxon>Vertebrata</taxon>
        <taxon>Euteleostomi</taxon>
        <taxon>Mammalia</taxon>
        <taxon>Eutheria</taxon>
        <taxon>Euarchontoglires</taxon>
        <taxon>Primates</taxon>
        <taxon>Haplorrhini</taxon>
        <taxon>Platyrrhini</taxon>
        <taxon>Cebidae</taxon>
        <taxon>Callitrichinae</taxon>
        <taxon>Saguinus</taxon>
    </lineage>
</organism>
<evidence type="ECO:0000313" key="3">
    <source>
        <dbReference type="Proteomes" id="UP001266305"/>
    </source>
</evidence>
<keyword evidence="3" id="KW-1185">Reference proteome</keyword>
<gene>
    <name evidence="2" type="ORF">P7K49_011971</name>
</gene>
<comment type="caution">
    <text evidence="2">The sequence shown here is derived from an EMBL/GenBank/DDBJ whole genome shotgun (WGS) entry which is preliminary data.</text>
</comment>
<reference evidence="2 3" key="1">
    <citation type="submission" date="2023-05" db="EMBL/GenBank/DDBJ databases">
        <title>B98-5 Cell Line De Novo Hybrid Assembly: An Optical Mapping Approach.</title>
        <authorList>
            <person name="Kananen K."/>
            <person name="Auerbach J.A."/>
            <person name="Kautto E."/>
            <person name="Blachly J.S."/>
        </authorList>
    </citation>
    <scope>NUCLEOTIDE SEQUENCE [LARGE SCALE GENOMIC DNA]</scope>
    <source>
        <strain evidence="2">B95-8</strain>
        <tissue evidence="2">Cell line</tissue>
    </source>
</reference>
<proteinExistence type="predicted"/>
<sequence length="77" mass="8375">MRRPSLPQATWKGSLEGPPAANVLRSTLQPNRRKWRPCLWGVDSDIYPDQAIQGVTGSCCVPLMVPLPSPCASTASR</sequence>
<feature type="region of interest" description="Disordered" evidence="1">
    <location>
        <begin position="1"/>
        <end position="23"/>
    </location>
</feature>